<feature type="domain" description="Acyl-CoA dehydrogenase/oxidase C-terminal" evidence="7">
    <location>
        <begin position="891"/>
        <end position="1039"/>
    </location>
</feature>
<dbReference type="Gene3D" id="3.90.1200.10">
    <property type="match status" value="1"/>
</dbReference>
<evidence type="ECO:0000256" key="5">
    <source>
        <dbReference type="ARBA" id="ARBA00022990"/>
    </source>
</evidence>
<dbReference type="Pfam" id="PF00702">
    <property type="entry name" value="Hydrolase"/>
    <property type="match status" value="1"/>
</dbReference>
<keyword evidence="3" id="KW-0285">Flavoprotein</keyword>
<keyword evidence="5" id="KW-0007">Acetylation</keyword>
<dbReference type="SUPFAM" id="SSF56112">
    <property type="entry name" value="Protein kinase-like (PK-like)"/>
    <property type="match status" value="1"/>
</dbReference>
<dbReference type="InterPro" id="IPR037069">
    <property type="entry name" value="AcylCoA_DH/ox_N_sf"/>
</dbReference>
<evidence type="ECO:0000313" key="12">
    <source>
        <dbReference type="Proteomes" id="UP000749559"/>
    </source>
</evidence>
<sequence>MMRASQVLRTKTLRHHLDKHTQNVAMATTSQRRDKSTKAVIFDMGGVILPPPFKVFFDFEAQNGLPQGIILKTIVASGETGSWAALDRGELTAEDFGKPFSEEVSKQLGRQVTVNMRGIIDKFAGLERGAPIPAMVDAINCINAEGVKTALLTNNWKINDTKSHCPVDKDMFNVVIESCKVGMRKPDPRIYEMCLEKLGVKAEESVFLDDIGSNLIPAQKMGIQTIKVSGPEQALGELEAILGFPLRGYVDGTIAVPKRLELEVDKLKEYLRQVLGAKYNTTNFTDEANIRCYKHGQSNPTYFVGYGGKRMVLRKKPPGKLLPSAHAVEREYKIMDALGSQGVPVPTMIGLCEDSSVIGTPFYVMEHMPGRIFKDPLLPNMEPKERTAIYNAMCEVLAKIHKVDISKAGLDDYGKKGGYVARNFKRWAKQYEASKTHEIPAMDNLMKWIPENMPKDEMITIAHGDFRLDNLIFHPTEPKVVAVLDWELSTIGDPLTDLATNCMAYYSPQSFGAFPALRGMAGMDLKPLGIPDGDEYTRNYFGLMGYKAIPSMSFYNAYNCFRLGAIIQGVFKRAKSGQASSTDSEQVGALAEFIATIGWDIACKDTNSINSNNNNSNYNNSNNNNLDHPSNMAQQGMATTVKDLSPQAQDIYKRVEAFIEKHVAPAEEPIGKHGTALVWPDKWDVHPLVEELKAKAKAEGLWNLFLPVETDKGRFGAGLTNLEYAFVCELMGKYPLSSEVFNCSAPDTGNMEVLARYGTPEQQKQWLTPLLNGEIRSCFGMTEPNVASSDATNIEASIKNVGDGYLINGHKWWTSGAMDPRCKVCIFMGKTDTGAAKHRQQSMIIVPMDAPGVKIIRPLTVFGYHDGPHGHAEVIFENVKVPLGNMLLGEGRGFEIAQGRLGPGRIHHCMRLIGNAERALELMCNRVKDRIAFGKPIGAQGTIQADIAQSRIEIEQTRLLVLKAAHMMDTVGNKVAAPEIAMIKVAAPNMAARVIDRAIQAYGGAGVCQDFPLAALYSWARILRIADGPDEVHTRAVARFEYVKYLKPGAKL</sequence>
<dbReference type="Gene3D" id="1.10.150.240">
    <property type="entry name" value="Putative phosphatase, domain 2"/>
    <property type="match status" value="1"/>
</dbReference>
<dbReference type="CDD" id="cd05154">
    <property type="entry name" value="ACAD10_11_N-like"/>
    <property type="match status" value="1"/>
</dbReference>
<evidence type="ECO:0000256" key="6">
    <source>
        <dbReference type="ARBA" id="ARBA00023002"/>
    </source>
</evidence>
<dbReference type="InterPro" id="IPR036250">
    <property type="entry name" value="AcylCo_DH-like_C"/>
</dbReference>
<dbReference type="SUPFAM" id="SSF56784">
    <property type="entry name" value="HAD-like"/>
    <property type="match status" value="1"/>
</dbReference>
<dbReference type="FunFam" id="2.40.110.10:FF:000002">
    <property type="entry name" value="Acyl-CoA dehydrogenase fadE12"/>
    <property type="match status" value="1"/>
</dbReference>
<feature type="domain" description="Acyl-CoA dehydrogenase/oxidase N-terminal" evidence="10">
    <location>
        <begin position="646"/>
        <end position="774"/>
    </location>
</feature>
<dbReference type="InterPro" id="IPR013786">
    <property type="entry name" value="AcylCoA_DH/ox_N"/>
</dbReference>
<dbReference type="Gene3D" id="3.40.50.1000">
    <property type="entry name" value="HAD superfamily/HAD-like"/>
    <property type="match status" value="1"/>
</dbReference>
<dbReference type="InterPro" id="IPR011945">
    <property type="entry name" value="HAD-SF_ppase_IA/epoxid_hydro_N"/>
</dbReference>
<comment type="similarity">
    <text evidence="2">Belongs to the acyl-CoA dehydrogenase family.</text>
</comment>
<dbReference type="FunFam" id="1.20.140.10:FF:000018">
    <property type="entry name" value="Acyl-CoA dehydrogenase family member 10"/>
    <property type="match status" value="1"/>
</dbReference>
<dbReference type="SUPFAM" id="SSF47203">
    <property type="entry name" value="Acyl-CoA dehydrogenase C-terminal domain-like"/>
    <property type="match status" value="1"/>
</dbReference>
<dbReference type="Pfam" id="PF01636">
    <property type="entry name" value="APH"/>
    <property type="match status" value="1"/>
</dbReference>
<dbReference type="SUPFAM" id="SSF56645">
    <property type="entry name" value="Acyl-CoA dehydrogenase NM domain-like"/>
    <property type="match status" value="1"/>
</dbReference>
<dbReference type="OrthoDB" id="434771at2759"/>
<dbReference type="PANTHER" id="PTHR47829:SF3">
    <property type="entry name" value="AMINOGLYCOSIDE PHOSPHOTRANSFERASE DOMAIN-CONTAINING PROTEIN"/>
    <property type="match status" value="1"/>
</dbReference>
<evidence type="ECO:0000313" key="11">
    <source>
        <dbReference type="EMBL" id="CAH1802395.1"/>
    </source>
</evidence>
<evidence type="ECO:0000256" key="1">
    <source>
        <dbReference type="ARBA" id="ARBA00001974"/>
    </source>
</evidence>
<gene>
    <name evidence="11" type="ORF">OFUS_LOCUS26076</name>
</gene>
<dbReference type="NCBIfam" id="TIGR01509">
    <property type="entry name" value="HAD-SF-IA-v3"/>
    <property type="match status" value="1"/>
</dbReference>
<keyword evidence="4" id="KW-0274">FAD</keyword>
<dbReference type="InterPro" id="IPR009100">
    <property type="entry name" value="AcylCoA_DH/oxidase_NM_dom_sf"/>
</dbReference>
<evidence type="ECO:0000259" key="8">
    <source>
        <dbReference type="Pfam" id="PF01636"/>
    </source>
</evidence>
<dbReference type="SFLD" id="SFLDG01129">
    <property type="entry name" value="C1.5:_HAD__Beta-PGM__Phosphata"/>
    <property type="match status" value="1"/>
</dbReference>
<keyword evidence="6" id="KW-0560">Oxidoreductase</keyword>
<protein>
    <recommendedName>
        <fullName evidence="13">Acyl-CoA dehydrogenase family member 10</fullName>
    </recommendedName>
</protein>
<dbReference type="InterPro" id="IPR023214">
    <property type="entry name" value="HAD_sf"/>
</dbReference>
<dbReference type="InterPro" id="IPR036412">
    <property type="entry name" value="HAD-like_sf"/>
</dbReference>
<dbReference type="Gene3D" id="3.30.200.20">
    <property type="entry name" value="Phosphorylase Kinase, domain 1"/>
    <property type="match status" value="1"/>
</dbReference>
<evidence type="ECO:0000256" key="3">
    <source>
        <dbReference type="ARBA" id="ARBA00022630"/>
    </source>
</evidence>
<dbReference type="InterPro" id="IPR006439">
    <property type="entry name" value="HAD-SF_hydro_IA"/>
</dbReference>
<evidence type="ECO:0000256" key="2">
    <source>
        <dbReference type="ARBA" id="ARBA00009347"/>
    </source>
</evidence>
<dbReference type="Gene3D" id="1.10.540.10">
    <property type="entry name" value="Acyl-CoA dehydrogenase/oxidase, N-terminal domain"/>
    <property type="match status" value="1"/>
</dbReference>
<dbReference type="AlphaFoldDB" id="A0A8J1TND6"/>
<keyword evidence="12" id="KW-1185">Reference proteome</keyword>
<dbReference type="NCBIfam" id="TIGR02247">
    <property type="entry name" value="HAD-1A3-hyp"/>
    <property type="match status" value="1"/>
</dbReference>
<comment type="cofactor">
    <cofactor evidence="1">
        <name>FAD</name>
        <dbReference type="ChEBI" id="CHEBI:57692"/>
    </cofactor>
</comment>
<evidence type="ECO:0000259" key="9">
    <source>
        <dbReference type="Pfam" id="PF02770"/>
    </source>
</evidence>
<dbReference type="EMBL" id="CAIIXF020000012">
    <property type="protein sequence ID" value="CAH1802395.1"/>
    <property type="molecule type" value="Genomic_DNA"/>
</dbReference>
<name>A0A8J1TND6_OWEFU</name>
<evidence type="ECO:0008006" key="13">
    <source>
        <dbReference type="Google" id="ProtNLM"/>
    </source>
</evidence>
<dbReference type="Gene3D" id="1.20.140.10">
    <property type="entry name" value="Butyryl-CoA Dehydrogenase, subunit A, domain 3"/>
    <property type="match status" value="1"/>
</dbReference>
<dbReference type="InterPro" id="IPR041726">
    <property type="entry name" value="ACAD10_11_N"/>
</dbReference>
<reference evidence="11" key="1">
    <citation type="submission" date="2022-03" db="EMBL/GenBank/DDBJ databases">
        <authorList>
            <person name="Martin C."/>
        </authorList>
    </citation>
    <scope>NUCLEOTIDE SEQUENCE</scope>
</reference>
<proteinExistence type="inferred from homology"/>
<dbReference type="InterPro" id="IPR046373">
    <property type="entry name" value="Acyl-CoA_Oxase/DH_mid-dom_sf"/>
</dbReference>
<comment type="caution">
    <text evidence="11">The sequence shown here is derived from an EMBL/GenBank/DDBJ whole genome shotgun (WGS) entry which is preliminary data.</text>
</comment>
<feature type="domain" description="Acyl-CoA oxidase/dehydrogenase middle" evidence="9">
    <location>
        <begin position="778"/>
        <end position="879"/>
    </location>
</feature>
<dbReference type="InterPro" id="IPR023198">
    <property type="entry name" value="PGP-like_dom2"/>
</dbReference>
<dbReference type="PRINTS" id="PR00413">
    <property type="entry name" value="HADHALOGNASE"/>
</dbReference>
<dbReference type="Gene3D" id="2.40.110.10">
    <property type="entry name" value="Butyryl-CoA Dehydrogenase, subunit A, domain 2"/>
    <property type="match status" value="1"/>
</dbReference>
<dbReference type="Pfam" id="PF02771">
    <property type="entry name" value="Acyl-CoA_dh_N"/>
    <property type="match status" value="1"/>
</dbReference>
<dbReference type="PANTHER" id="PTHR47829">
    <property type="entry name" value="HYDROLASE, PUTATIVE (AFU_ORTHOLOGUE AFUA_1G12880)-RELATED"/>
    <property type="match status" value="1"/>
</dbReference>
<dbReference type="InterPro" id="IPR011009">
    <property type="entry name" value="Kinase-like_dom_sf"/>
</dbReference>
<evidence type="ECO:0000256" key="4">
    <source>
        <dbReference type="ARBA" id="ARBA00022827"/>
    </source>
</evidence>
<organism evidence="11 12">
    <name type="scientific">Owenia fusiformis</name>
    <name type="common">Polychaete worm</name>
    <dbReference type="NCBI Taxonomy" id="6347"/>
    <lineage>
        <taxon>Eukaryota</taxon>
        <taxon>Metazoa</taxon>
        <taxon>Spiralia</taxon>
        <taxon>Lophotrochozoa</taxon>
        <taxon>Annelida</taxon>
        <taxon>Polychaeta</taxon>
        <taxon>Sedentaria</taxon>
        <taxon>Canalipalpata</taxon>
        <taxon>Sabellida</taxon>
        <taxon>Oweniida</taxon>
        <taxon>Oweniidae</taxon>
        <taxon>Owenia</taxon>
    </lineage>
</organism>
<evidence type="ECO:0000259" key="7">
    <source>
        <dbReference type="Pfam" id="PF00441"/>
    </source>
</evidence>
<dbReference type="Proteomes" id="UP000749559">
    <property type="component" value="Unassembled WGS sequence"/>
</dbReference>
<accession>A0A8J1TND6</accession>
<dbReference type="InterPro" id="IPR006091">
    <property type="entry name" value="Acyl-CoA_Oxase/DH_mid-dom"/>
</dbReference>
<dbReference type="CDD" id="cd02603">
    <property type="entry name" value="HAD_sEH-N_like"/>
    <property type="match status" value="1"/>
</dbReference>
<feature type="domain" description="Aminoglycoside phosphotransferase" evidence="8">
    <location>
        <begin position="293"/>
        <end position="509"/>
    </location>
</feature>
<dbReference type="Pfam" id="PF02770">
    <property type="entry name" value="Acyl-CoA_dh_M"/>
    <property type="match status" value="1"/>
</dbReference>
<dbReference type="GO" id="GO:0050660">
    <property type="term" value="F:flavin adenine dinucleotide binding"/>
    <property type="evidence" value="ECO:0007669"/>
    <property type="project" value="InterPro"/>
</dbReference>
<dbReference type="InterPro" id="IPR009075">
    <property type="entry name" value="AcylCo_DH/oxidase_C"/>
</dbReference>
<dbReference type="Pfam" id="PF00441">
    <property type="entry name" value="Acyl-CoA_dh_1"/>
    <property type="match status" value="1"/>
</dbReference>
<dbReference type="GO" id="GO:0016627">
    <property type="term" value="F:oxidoreductase activity, acting on the CH-CH group of donors"/>
    <property type="evidence" value="ECO:0007669"/>
    <property type="project" value="InterPro"/>
</dbReference>
<dbReference type="SFLD" id="SFLDS00003">
    <property type="entry name" value="Haloacid_Dehalogenase"/>
    <property type="match status" value="1"/>
</dbReference>
<dbReference type="InterPro" id="IPR002575">
    <property type="entry name" value="Aminoglycoside_PTrfase"/>
</dbReference>
<evidence type="ECO:0000259" key="10">
    <source>
        <dbReference type="Pfam" id="PF02771"/>
    </source>
</evidence>
<dbReference type="InterPro" id="IPR052898">
    <property type="entry name" value="ACAD10-like"/>
</dbReference>